<feature type="compositionally biased region" description="Acidic residues" evidence="1">
    <location>
        <begin position="8"/>
        <end position="18"/>
    </location>
</feature>
<feature type="region of interest" description="Disordered" evidence="1">
    <location>
        <begin position="1"/>
        <end position="25"/>
    </location>
</feature>
<gene>
    <name evidence="2" type="ORF">B0F90DRAFT_1726235</name>
</gene>
<dbReference type="AlphaFoldDB" id="A0AAD4QN44"/>
<comment type="caution">
    <text evidence="2">The sequence shown here is derived from an EMBL/GenBank/DDBJ whole genome shotgun (WGS) entry which is preliminary data.</text>
</comment>
<evidence type="ECO:0008006" key="4">
    <source>
        <dbReference type="Google" id="ProtNLM"/>
    </source>
</evidence>
<evidence type="ECO:0000256" key="1">
    <source>
        <dbReference type="SAM" id="MobiDB-lite"/>
    </source>
</evidence>
<dbReference type="EMBL" id="WTXG01000020">
    <property type="protein sequence ID" value="KAI0300050.1"/>
    <property type="molecule type" value="Genomic_DNA"/>
</dbReference>
<feature type="region of interest" description="Disordered" evidence="1">
    <location>
        <begin position="130"/>
        <end position="163"/>
    </location>
</feature>
<protein>
    <recommendedName>
        <fullName evidence="4">Zn(2)-C6 fungal-type domain-containing protein</fullName>
    </recommendedName>
</protein>
<keyword evidence="3" id="KW-1185">Reference proteome</keyword>
<dbReference type="Proteomes" id="UP001203297">
    <property type="component" value="Unassembled WGS sequence"/>
</dbReference>
<feature type="compositionally biased region" description="Polar residues" evidence="1">
    <location>
        <begin position="99"/>
        <end position="116"/>
    </location>
</feature>
<sequence length="230" mass="24966">MRASPAPEENENDELQEEELAKGVRKRPIPCDLCSRRGRICVDKGGRACLPCKERRVACSHVVKPPKEVTAGNHVESDTQLPDTRASHILTKRLRSPPATDSQPGVSSNSAGPSAQTGVRILKGKVKVSHGAGARSLSAPGGKRARVVRNEDREGDPFSSDEEEFMKAARASMTISSREKEAEAEAGAENYPNTLSAEDGARFLDRLRALEENARDIVGEISTLQTYFCL</sequence>
<evidence type="ECO:0000313" key="3">
    <source>
        <dbReference type="Proteomes" id="UP001203297"/>
    </source>
</evidence>
<organism evidence="2 3">
    <name type="scientific">Multifurca ochricompacta</name>
    <dbReference type="NCBI Taxonomy" id="376703"/>
    <lineage>
        <taxon>Eukaryota</taxon>
        <taxon>Fungi</taxon>
        <taxon>Dikarya</taxon>
        <taxon>Basidiomycota</taxon>
        <taxon>Agaricomycotina</taxon>
        <taxon>Agaricomycetes</taxon>
        <taxon>Russulales</taxon>
        <taxon>Russulaceae</taxon>
        <taxon>Multifurca</taxon>
    </lineage>
</organism>
<feature type="region of interest" description="Disordered" evidence="1">
    <location>
        <begin position="94"/>
        <end position="116"/>
    </location>
</feature>
<proteinExistence type="predicted"/>
<accession>A0AAD4QN44</accession>
<reference evidence="2" key="1">
    <citation type="journal article" date="2022" name="New Phytol.">
        <title>Evolutionary transition to the ectomycorrhizal habit in the genomes of a hyperdiverse lineage of mushroom-forming fungi.</title>
        <authorList>
            <person name="Looney B."/>
            <person name="Miyauchi S."/>
            <person name="Morin E."/>
            <person name="Drula E."/>
            <person name="Courty P.E."/>
            <person name="Kohler A."/>
            <person name="Kuo A."/>
            <person name="LaButti K."/>
            <person name="Pangilinan J."/>
            <person name="Lipzen A."/>
            <person name="Riley R."/>
            <person name="Andreopoulos W."/>
            <person name="He G."/>
            <person name="Johnson J."/>
            <person name="Nolan M."/>
            <person name="Tritt A."/>
            <person name="Barry K.W."/>
            <person name="Grigoriev I.V."/>
            <person name="Nagy L.G."/>
            <person name="Hibbett D."/>
            <person name="Henrissat B."/>
            <person name="Matheny P.B."/>
            <person name="Labbe J."/>
            <person name="Martin F.M."/>
        </authorList>
    </citation>
    <scope>NUCLEOTIDE SEQUENCE</scope>
    <source>
        <strain evidence="2">BPL690</strain>
    </source>
</reference>
<name>A0AAD4QN44_9AGAM</name>
<evidence type="ECO:0000313" key="2">
    <source>
        <dbReference type="EMBL" id="KAI0300050.1"/>
    </source>
</evidence>